<dbReference type="STRING" id="336831.WG68_08495"/>
<dbReference type="EMBL" id="LAHO01000007">
    <property type="protein sequence ID" value="KKO45747.1"/>
    <property type="molecule type" value="Genomic_DNA"/>
</dbReference>
<sequence length="159" mass="18797">MVKLHSRANEALKRVNDTGYKTHINKLWSEKEYAFALLVLWCQIETRLKLIRYFDKVKDGWPDKLTFIRKDWAPLKRLVNERENYYLSTFVGQRSMWKLRDLIAHAAISIDLHEATLLRKSGEWVLSQLDSIKPERAALLEKKRRSDAQINRSKTKTAI</sequence>
<dbReference type="Proteomes" id="UP000034228">
    <property type="component" value="Unassembled WGS sequence"/>
</dbReference>
<organism evidence="1 2">
    <name type="scientific">Arsukibacterium ikkense</name>
    <dbReference type="NCBI Taxonomy" id="336831"/>
    <lineage>
        <taxon>Bacteria</taxon>
        <taxon>Pseudomonadati</taxon>
        <taxon>Pseudomonadota</taxon>
        <taxon>Gammaproteobacteria</taxon>
        <taxon>Chromatiales</taxon>
        <taxon>Chromatiaceae</taxon>
        <taxon>Arsukibacterium</taxon>
    </lineage>
</organism>
<gene>
    <name evidence="1" type="ORF">WG68_08495</name>
</gene>
<comment type="caution">
    <text evidence="1">The sequence shown here is derived from an EMBL/GenBank/DDBJ whole genome shotgun (WGS) entry which is preliminary data.</text>
</comment>
<proteinExistence type="predicted"/>
<name>A0A0M2V4H5_9GAMM</name>
<dbReference type="RefSeq" id="WP_046557265.1">
    <property type="nucleotide sequence ID" value="NZ_LAHO01000007.1"/>
</dbReference>
<accession>A0A0M2V4H5</accession>
<protein>
    <submittedName>
        <fullName evidence="1">Uncharacterized protein</fullName>
    </submittedName>
</protein>
<reference evidence="1 2" key="1">
    <citation type="submission" date="2015-03" db="EMBL/GenBank/DDBJ databases">
        <title>Draft genome sequences of two protease-producing strains of Arsukibacterium isolated from two cold and alkaline environments.</title>
        <authorList>
            <person name="Lylloff J.E."/>
            <person name="Skov L.B."/>
            <person name="Jepsen M."/>
            <person name="Hallin P.F."/>
            <person name="Sorensen S.J."/>
            <person name="Stougaard P."/>
            <person name="Glaring M.A."/>
        </authorList>
    </citation>
    <scope>NUCLEOTIDE SEQUENCE [LARGE SCALE GENOMIC DNA]</scope>
    <source>
        <strain evidence="1 2">GCM72</strain>
    </source>
</reference>
<dbReference type="OrthoDB" id="9988542at2"/>
<evidence type="ECO:0000313" key="1">
    <source>
        <dbReference type="EMBL" id="KKO45747.1"/>
    </source>
</evidence>
<dbReference type="AlphaFoldDB" id="A0A0M2V4H5"/>
<keyword evidence="2" id="KW-1185">Reference proteome</keyword>
<evidence type="ECO:0000313" key="2">
    <source>
        <dbReference type="Proteomes" id="UP000034228"/>
    </source>
</evidence>